<keyword evidence="1" id="KW-0732">Signal</keyword>
<accession>A0A2M4CAK4</accession>
<dbReference type="EMBL" id="GGFJ01013148">
    <property type="protein sequence ID" value="MBW62289.1"/>
    <property type="molecule type" value="Transcribed_RNA"/>
</dbReference>
<organism evidence="2">
    <name type="scientific">Anopheles marajoara</name>
    <dbReference type="NCBI Taxonomy" id="58244"/>
    <lineage>
        <taxon>Eukaryota</taxon>
        <taxon>Metazoa</taxon>
        <taxon>Ecdysozoa</taxon>
        <taxon>Arthropoda</taxon>
        <taxon>Hexapoda</taxon>
        <taxon>Insecta</taxon>
        <taxon>Pterygota</taxon>
        <taxon>Neoptera</taxon>
        <taxon>Endopterygota</taxon>
        <taxon>Diptera</taxon>
        <taxon>Nematocera</taxon>
        <taxon>Culicoidea</taxon>
        <taxon>Culicidae</taxon>
        <taxon>Anophelinae</taxon>
        <taxon>Anopheles</taxon>
    </lineage>
</organism>
<dbReference type="PROSITE" id="PS51257">
    <property type="entry name" value="PROKAR_LIPOPROTEIN"/>
    <property type="match status" value="1"/>
</dbReference>
<sequence length="86" mass="9566">MKHLVVLLFLAFLVAGGSCHNSVEVADIPIYTRSCSLCRVYGKNFSCVKFTNTYTLCKGLFFSDDDTCVLRSGYFTASPVRGCFIF</sequence>
<feature type="chain" id="PRO_5014597768" evidence="1">
    <location>
        <begin position="20"/>
        <end position="86"/>
    </location>
</feature>
<reference evidence="2" key="1">
    <citation type="submission" date="2018-01" db="EMBL/GenBank/DDBJ databases">
        <title>An insight into the sialome of Amazonian anophelines.</title>
        <authorList>
            <person name="Ribeiro J.M."/>
            <person name="Scarpassa V."/>
            <person name="Calvo E."/>
        </authorList>
    </citation>
    <scope>NUCLEOTIDE SEQUENCE</scope>
    <source>
        <tissue evidence="2">Salivary glands</tissue>
    </source>
</reference>
<feature type="signal peptide" evidence="1">
    <location>
        <begin position="1"/>
        <end position="19"/>
    </location>
</feature>
<name>A0A2M4CAK4_9DIPT</name>
<dbReference type="AlphaFoldDB" id="A0A2M4CAK4"/>
<proteinExistence type="predicted"/>
<evidence type="ECO:0000256" key="1">
    <source>
        <dbReference type="SAM" id="SignalP"/>
    </source>
</evidence>
<evidence type="ECO:0000313" key="2">
    <source>
        <dbReference type="EMBL" id="MBW62289.1"/>
    </source>
</evidence>
<protein>
    <submittedName>
        <fullName evidence="2">Putative secreted protein</fullName>
    </submittedName>
</protein>